<feature type="domain" description="Sigma-54 factor interaction" evidence="8">
    <location>
        <begin position="494"/>
        <end position="723"/>
    </location>
</feature>
<dbReference type="AlphaFoldDB" id="A0A1M5F6J4"/>
<dbReference type="GO" id="GO:0005524">
    <property type="term" value="F:ATP binding"/>
    <property type="evidence" value="ECO:0007669"/>
    <property type="project" value="UniProtKB-KW"/>
</dbReference>
<feature type="domain" description="HAMP" evidence="9">
    <location>
        <begin position="400"/>
        <end position="453"/>
    </location>
</feature>
<sequence length="847" mass="93421">MGIKLLNGGVMEAREAFSFSSFRLRTKLWMVLIPAVVFILVVTGYLTHWFSSRFLEEAVRRTVLLQTLGAAHEMEQFFDRCREDVLWLARSGLSEEEVERFLAGKRSIRGWTYAEAGVVFPGEGRTRVWRPAGGALETVSTDHWAGLWDGVPMVDPVKGGPGSEEGGPWISRVVPAVWARGEGSVPPGQVTHVIRFIAPVGPWGGSGAGGPSPRGFVFLSVDARQVRDILSLFNSAQSPLSGYARSPELRYMYFVDPGGWILFQSEDQPRSPAPLGTDLARWNLSGTFGRPDLKSAFRPDIRHRDFWLMAGDLREGRHGVLIRSVEPHEKTQVDRVYLGYAPVRWHADGKAEEGSVYGGVVFVDRSRLITRAGYRQVDVIFLIGIGSCFLLSAIVWEVSRLVTRPLYKLARAVDEIQESGRLQPLSIPEKDLETAFLKDAINNLIVRIREQMETIEVRDRQLQETLMRERISLEQEAAVLQRERRQMPEALSKLVGRSPAMIRLRDQVVRAASADADVLILGETGTGKQLAAEAIHGLGSRRDKPFLAINCGALDENLLMDALFGHVKGAFTEAKTDRKGAFAAAHGGTLFLDEVGTASPKVQKALLRAIAERRIRPLGSDVEQEVDVRLIAATNEDLQDLVRRGLFREDLYYRLNVITLRTPPLRERREDIPLLAAHFLDEACRRIKRPPVGLTQGALDALLAHDWPGNVRELENSLTRAVAMVEGSWIYASDLGLGGTGDLPEDGKDGKTANEAASDAPGGSNGFPEAPRPGGGDSLPPLNARQARALPSLLARGHMTRSEYQEAAGGIPARTALHDLRDLVEKGLVKKSGRGPATRYKVVNRKT</sequence>
<dbReference type="FunFam" id="3.40.50.300:FF:000006">
    <property type="entry name" value="DNA-binding transcriptional regulator NtrC"/>
    <property type="match status" value="1"/>
</dbReference>
<proteinExistence type="predicted"/>
<dbReference type="GO" id="GO:0006355">
    <property type="term" value="P:regulation of DNA-templated transcription"/>
    <property type="evidence" value="ECO:0007669"/>
    <property type="project" value="InterPro"/>
</dbReference>
<keyword evidence="3" id="KW-0805">Transcription regulation</keyword>
<dbReference type="RefSeq" id="WP_073040544.1">
    <property type="nucleotide sequence ID" value="NZ_FQVB01000030.1"/>
</dbReference>
<dbReference type="SUPFAM" id="SSF52540">
    <property type="entry name" value="P-loop containing nucleoside triphosphate hydrolases"/>
    <property type="match status" value="1"/>
</dbReference>
<evidence type="ECO:0000259" key="9">
    <source>
        <dbReference type="PROSITE" id="PS50885"/>
    </source>
</evidence>
<feature type="transmembrane region" description="Helical" evidence="7">
    <location>
        <begin position="377"/>
        <end position="396"/>
    </location>
</feature>
<feature type="region of interest" description="Disordered" evidence="6">
    <location>
        <begin position="741"/>
        <end position="783"/>
    </location>
</feature>
<dbReference type="SMART" id="SM00382">
    <property type="entry name" value="AAA"/>
    <property type="match status" value="1"/>
</dbReference>
<dbReference type="Gene3D" id="1.10.8.60">
    <property type="match status" value="1"/>
</dbReference>
<dbReference type="InterPro" id="IPR025944">
    <property type="entry name" value="Sigma_54_int_dom_CS"/>
</dbReference>
<evidence type="ECO:0000313" key="11">
    <source>
        <dbReference type="Proteomes" id="UP000184076"/>
    </source>
</evidence>
<dbReference type="InterPro" id="IPR027417">
    <property type="entry name" value="P-loop_NTPase"/>
</dbReference>
<evidence type="ECO:0000256" key="5">
    <source>
        <dbReference type="ARBA" id="ARBA00023163"/>
    </source>
</evidence>
<dbReference type="STRING" id="1121391.SAMN02745206_02810"/>
<evidence type="ECO:0000256" key="2">
    <source>
        <dbReference type="ARBA" id="ARBA00022840"/>
    </source>
</evidence>
<name>A0A1M5F6J4_9BACT</name>
<evidence type="ECO:0000256" key="7">
    <source>
        <dbReference type="SAM" id="Phobius"/>
    </source>
</evidence>
<evidence type="ECO:0000256" key="4">
    <source>
        <dbReference type="ARBA" id="ARBA00023125"/>
    </source>
</evidence>
<dbReference type="InterPro" id="IPR002078">
    <property type="entry name" value="Sigma_54_int"/>
</dbReference>
<dbReference type="PROSITE" id="PS00688">
    <property type="entry name" value="SIGMA54_INTERACT_3"/>
    <property type="match status" value="1"/>
</dbReference>
<dbReference type="Gene3D" id="1.10.10.10">
    <property type="entry name" value="Winged helix-like DNA-binding domain superfamily/Winged helix DNA-binding domain"/>
    <property type="match status" value="1"/>
</dbReference>
<keyword evidence="4" id="KW-0238">DNA-binding</keyword>
<evidence type="ECO:0000256" key="6">
    <source>
        <dbReference type="SAM" id="MobiDB-lite"/>
    </source>
</evidence>
<gene>
    <name evidence="10" type="ORF">SAMN02745206_02810</name>
</gene>
<dbReference type="Proteomes" id="UP000184076">
    <property type="component" value="Unassembled WGS sequence"/>
</dbReference>
<dbReference type="GO" id="GO:0007165">
    <property type="term" value="P:signal transduction"/>
    <property type="evidence" value="ECO:0007669"/>
    <property type="project" value="InterPro"/>
</dbReference>
<keyword evidence="5" id="KW-0804">Transcription</keyword>
<dbReference type="Gene3D" id="6.10.340.10">
    <property type="match status" value="1"/>
</dbReference>
<dbReference type="OrthoDB" id="9763792at2"/>
<dbReference type="Gene3D" id="3.40.50.300">
    <property type="entry name" value="P-loop containing nucleotide triphosphate hydrolases"/>
    <property type="match status" value="1"/>
</dbReference>
<dbReference type="Pfam" id="PF00158">
    <property type="entry name" value="Sigma54_activat"/>
    <property type="match status" value="1"/>
</dbReference>
<reference evidence="11" key="1">
    <citation type="submission" date="2016-11" db="EMBL/GenBank/DDBJ databases">
        <authorList>
            <person name="Varghese N."/>
            <person name="Submissions S."/>
        </authorList>
    </citation>
    <scope>NUCLEOTIDE SEQUENCE [LARGE SCALE GENOMIC DNA]</scope>
    <source>
        <strain evidence="11">DSM 9756</strain>
    </source>
</reference>
<evidence type="ECO:0000313" key="10">
    <source>
        <dbReference type="EMBL" id="SHF87129.1"/>
    </source>
</evidence>
<dbReference type="EMBL" id="FQVB01000030">
    <property type="protein sequence ID" value="SHF87129.1"/>
    <property type="molecule type" value="Genomic_DNA"/>
</dbReference>
<dbReference type="InterPro" id="IPR003593">
    <property type="entry name" value="AAA+_ATPase"/>
</dbReference>
<keyword evidence="7" id="KW-1133">Transmembrane helix</keyword>
<dbReference type="GO" id="GO:0016020">
    <property type="term" value="C:membrane"/>
    <property type="evidence" value="ECO:0007669"/>
    <property type="project" value="InterPro"/>
</dbReference>
<dbReference type="PROSITE" id="PS50045">
    <property type="entry name" value="SIGMA54_INTERACT_4"/>
    <property type="match status" value="1"/>
</dbReference>
<protein>
    <submittedName>
        <fullName evidence="10">Sigma-54 interaction domain-containing protein</fullName>
    </submittedName>
</protein>
<evidence type="ECO:0000256" key="3">
    <source>
        <dbReference type="ARBA" id="ARBA00023015"/>
    </source>
</evidence>
<keyword evidence="11" id="KW-1185">Reference proteome</keyword>
<keyword evidence="7" id="KW-0472">Membrane</keyword>
<dbReference type="PROSITE" id="PS50885">
    <property type="entry name" value="HAMP"/>
    <property type="match status" value="1"/>
</dbReference>
<dbReference type="PANTHER" id="PTHR32071">
    <property type="entry name" value="TRANSCRIPTIONAL REGULATORY PROTEIN"/>
    <property type="match status" value="1"/>
</dbReference>
<dbReference type="PROSITE" id="PS00676">
    <property type="entry name" value="SIGMA54_INTERACT_2"/>
    <property type="match status" value="1"/>
</dbReference>
<accession>A0A1M5F6J4</accession>
<dbReference type="CDD" id="cd00009">
    <property type="entry name" value="AAA"/>
    <property type="match status" value="1"/>
</dbReference>
<dbReference type="InterPro" id="IPR036388">
    <property type="entry name" value="WH-like_DNA-bd_sf"/>
</dbReference>
<keyword evidence="2" id="KW-0067">ATP-binding</keyword>
<evidence type="ECO:0000256" key="1">
    <source>
        <dbReference type="ARBA" id="ARBA00022741"/>
    </source>
</evidence>
<keyword evidence="7" id="KW-0812">Transmembrane</keyword>
<dbReference type="InterPro" id="IPR058031">
    <property type="entry name" value="AAA_lid_NorR"/>
</dbReference>
<dbReference type="Pfam" id="PF25601">
    <property type="entry name" value="AAA_lid_14"/>
    <property type="match status" value="1"/>
</dbReference>
<dbReference type="InterPro" id="IPR003660">
    <property type="entry name" value="HAMP_dom"/>
</dbReference>
<dbReference type="InterPro" id="IPR025943">
    <property type="entry name" value="Sigma_54_int_dom_ATP-bd_2"/>
</dbReference>
<organism evidence="10 11">
    <name type="scientific">Desulfacinum infernum DSM 9756</name>
    <dbReference type="NCBI Taxonomy" id="1121391"/>
    <lineage>
        <taxon>Bacteria</taxon>
        <taxon>Pseudomonadati</taxon>
        <taxon>Thermodesulfobacteriota</taxon>
        <taxon>Syntrophobacteria</taxon>
        <taxon>Syntrophobacterales</taxon>
        <taxon>Syntrophobacteraceae</taxon>
        <taxon>Desulfacinum</taxon>
    </lineage>
</organism>
<dbReference type="GO" id="GO:0003677">
    <property type="term" value="F:DNA binding"/>
    <property type="evidence" value="ECO:0007669"/>
    <property type="project" value="UniProtKB-KW"/>
</dbReference>
<feature type="transmembrane region" description="Helical" evidence="7">
    <location>
        <begin position="28"/>
        <end position="51"/>
    </location>
</feature>
<evidence type="ECO:0000259" key="8">
    <source>
        <dbReference type="PROSITE" id="PS50045"/>
    </source>
</evidence>
<keyword evidence="1" id="KW-0547">Nucleotide-binding</keyword>